<dbReference type="InterPro" id="IPR000008">
    <property type="entry name" value="C2_dom"/>
</dbReference>
<feature type="region of interest" description="Disordered" evidence="4">
    <location>
        <begin position="269"/>
        <end position="349"/>
    </location>
</feature>
<dbReference type="Gene3D" id="2.60.40.150">
    <property type="entry name" value="C2 domain"/>
    <property type="match status" value="2"/>
</dbReference>
<evidence type="ECO:0000256" key="3">
    <source>
        <dbReference type="ARBA" id="ARBA00023136"/>
    </source>
</evidence>
<dbReference type="AlphaFoldDB" id="A0AAG5D188"/>
<evidence type="ECO:0000259" key="5">
    <source>
        <dbReference type="PROSITE" id="PS50004"/>
    </source>
</evidence>
<dbReference type="Proteomes" id="UP000075880">
    <property type="component" value="Unassembled WGS sequence"/>
</dbReference>
<dbReference type="InterPro" id="IPR035892">
    <property type="entry name" value="C2_domain_sf"/>
</dbReference>
<feature type="compositionally biased region" description="Basic residues" evidence="4">
    <location>
        <begin position="1"/>
        <end position="13"/>
    </location>
</feature>
<evidence type="ECO:0000256" key="1">
    <source>
        <dbReference type="ARBA" id="ARBA00004370"/>
    </source>
</evidence>
<evidence type="ECO:0000313" key="7">
    <source>
        <dbReference type="Proteomes" id="UP000075880"/>
    </source>
</evidence>
<dbReference type="PROSITE" id="PS50004">
    <property type="entry name" value="C2"/>
    <property type="match status" value="2"/>
</dbReference>
<feature type="compositionally biased region" description="Gly residues" evidence="4">
    <location>
        <begin position="306"/>
        <end position="329"/>
    </location>
</feature>
<name>A0AAG5D188_ANOAO</name>
<dbReference type="InterPro" id="IPR043567">
    <property type="entry name" value="SYTL1-5_C2B"/>
</dbReference>
<dbReference type="EnsemblMetazoa" id="ENSAATROPT004888">
    <property type="protein sequence ID" value="ENSAATROPP004624"/>
    <property type="gene ID" value="ENSAATROPG003895"/>
</dbReference>
<organism evidence="6 7">
    <name type="scientific">Anopheles atroparvus</name>
    <name type="common">European mosquito</name>
    <dbReference type="NCBI Taxonomy" id="41427"/>
    <lineage>
        <taxon>Eukaryota</taxon>
        <taxon>Metazoa</taxon>
        <taxon>Ecdysozoa</taxon>
        <taxon>Arthropoda</taxon>
        <taxon>Hexapoda</taxon>
        <taxon>Insecta</taxon>
        <taxon>Pterygota</taxon>
        <taxon>Neoptera</taxon>
        <taxon>Endopterygota</taxon>
        <taxon>Diptera</taxon>
        <taxon>Nematocera</taxon>
        <taxon>Culicoidea</taxon>
        <taxon>Culicidae</taxon>
        <taxon>Anophelinae</taxon>
        <taxon>Anopheles</taxon>
    </lineage>
</organism>
<keyword evidence="7" id="KW-1185">Reference proteome</keyword>
<sequence length="754" mass="81306">MGKLKWWKRKSHSANRYASFSTKNGGKLVGSGNSAGSADDADSADVKLSMGCSGSVNQKHSAKSPVQEVRQGKKSNRGKRTRLFVARLICCGKTGSKKVGTGSTYRPAKDIAKSRRCCSIQLRWNGLLCCCSSCRCCPCCSCCRTASWQRKGTPTGGIDDVEEDVDAAFEAYKVQLGAVLQTDGAVTDYDALSPSQKSTIRKLNKNSQWGWNDSFRSVSDRFLEMLELDDASSCGDNSLRKKFTVCCRKRLASPFRERKAILGEIELEENNSPDLTGSPGALAGDEDTQGSSPRAVGPGAGSYERAGGGDGTAPNSGGGSLHKSGGGGSMVSSPVGSAGGGSDNWPSQSDEDIDRLVALHQNRASLSSLGLRSDSMASVYSGAGEGRYGTVTVRGQIELGMQYNYKQGALEIHVKQCRDLAAVDTKRNRSDPYVKVYLLPDKSKSGKRKTKVKKHTLNPVFDEVLRFHMSLNSLQTRTIWLTVWHSDMFGRNDFLGEVMMGLQDKMFDNPQPQWYQLQERSEPFEDLSAYKGDIIIGLKYVSADSDGSGSIGPGSSAAGGIIGSGGSGGVGGGSSGGSGGSGFGTLNLRKFSTRSLTSSSSMLSGHSKGALHVLVKEAKHLQPIKSNGTCDAFCKSYLLPDKNRSSKQKTPVIKRTNSPVWNFTFVYEDVSLAELSERALELTIWDHDRLASNEFLGGVRFSLGNGKYAGRAVEWMDSTGKELSLWQNMINRPNFWVEGALVLRPSLENARFST</sequence>
<dbReference type="SMART" id="SM00239">
    <property type="entry name" value="C2"/>
    <property type="match status" value="2"/>
</dbReference>
<accession>A0AAG5D188</accession>
<dbReference type="Pfam" id="PF00168">
    <property type="entry name" value="C2"/>
    <property type="match status" value="2"/>
</dbReference>
<dbReference type="InterPro" id="IPR001565">
    <property type="entry name" value="Synaptotagmin"/>
</dbReference>
<feature type="region of interest" description="Disordered" evidence="4">
    <location>
        <begin position="1"/>
        <end position="76"/>
    </location>
</feature>
<evidence type="ECO:0000256" key="4">
    <source>
        <dbReference type="SAM" id="MobiDB-lite"/>
    </source>
</evidence>
<dbReference type="GO" id="GO:0005886">
    <property type="term" value="C:plasma membrane"/>
    <property type="evidence" value="ECO:0007669"/>
    <property type="project" value="TreeGrafter"/>
</dbReference>
<dbReference type="PANTHER" id="PTHR45716:SF2">
    <property type="entry name" value="BITESIZE, ISOFORM I"/>
    <property type="match status" value="1"/>
</dbReference>
<feature type="compositionally biased region" description="Polar residues" evidence="4">
    <location>
        <begin position="14"/>
        <end position="24"/>
    </location>
</feature>
<keyword evidence="3" id="KW-0472">Membrane</keyword>
<dbReference type="GO" id="GO:0006887">
    <property type="term" value="P:exocytosis"/>
    <property type="evidence" value="ECO:0007669"/>
    <property type="project" value="TreeGrafter"/>
</dbReference>
<reference evidence="6" key="1">
    <citation type="submission" date="2024-04" db="UniProtKB">
        <authorList>
            <consortium name="EnsemblMetazoa"/>
        </authorList>
    </citation>
    <scope>IDENTIFICATION</scope>
    <source>
        <strain evidence="6">EBRO</strain>
    </source>
</reference>
<dbReference type="SUPFAM" id="SSF49562">
    <property type="entry name" value="C2 domain (Calcium/lipid-binding domain, CaLB)"/>
    <property type="match status" value="2"/>
</dbReference>
<dbReference type="FunFam" id="2.60.40.150:FF:000006">
    <property type="entry name" value="Synaptotagmin-like 5, isoform CRA_a"/>
    <property type="match status" value="1"/>
</dbReference>
<dbReference type="CDD" id="cd08521">
    <property type="entry name" value="C2A_SLP"/>
    <property type="match status" value="1"/>
</dbReference>
<protein>
    <recommendedName>
        <fullName evidence="5">C2 domain-containing protein</fullName>
    </recommendedName>
</protein>
<feature type="domain" description="C2" evidence="5">
    <location>
        <begin position="592"/>
        <end position="716"/>
    </location>
</feature>
<dbReference type="PANTHER" id="PTHR45716">
    <property type="entry name" value="BITESIZE, ISOFORM I"/>
    <property type="match status" value="1"/>
</dbReference>
<comment type="subcellular location">
    <subcellularLocation>
        <location evidence="1">Membrane</location>
    </subcellularLocation>
</comment>
<dbReference type="GO" id="GO:0070382">
    <property type="term" value="C:exocytic vesicle"/>
    <property type="evidence" value="ECO:0007669"/>
    <property type="project" value="TreeGrafter"/>
</dbReference>
<dbReference type="CDD" id="cd04020">
    <property type="entry name" value="C2B_SLP_1-2-3-4"/>
    <property type="match status" value="1"/>
</dbReference>
<proteinExistence type="predicted"/>
<dbReference type="PRINTS" id="PR00399">
    <property type="entry name" value="SYNAPTOTAGMN"/>
</dbReference>
<feature type="domain" description="C2" evidence="5">
    <location>
        <begin position="393"/>
        <end position="515"/>
    </location>
</feature>
<dbReference type="GO" id="GO:0042043">
    <property type="term" value="F:neurexin family protein binding"/>
    <property type="evidence" value="ECO:0007669"/>
    <property type="project" value="TreeGrafter"/>
</dbReference>
<keyword evidence="2" id="KW-0677">Repeat</keyword>
<evidence type="ECO:0000313" key="6">
    <source>
        <dbReference type="EnsemblMetazoa" id="ENSAATROPP004624"/>
    </source>
</evidence>
<evidence type="ECO:0000256" key="2">
    <source>
        <dbReference type="ARBA" id="ARBA00022737"/>
    </source>
</evidence>